<evidence type="ECO:0000256" key="4">
    <source>
        <dbReference type="ARBA" id="ARBA00012151"/>
    </source>
</evidence>
<reference evidence="16" key="1">
    <citation type="submission" date="2025-08" db="UniProtKB">
        <authorList>
            <consortium name="RefSeq"/>
        </authorList>
    </citation>
    <scope>IDENTIFICATION</scope>
    <source>
        <tissue evidence="16">Sperm</tissue>
    </source>
</reference>
<evidence type="ECO:0000313" key="16">
    <source>
        <dbReference type="RefSeq" id="XP_032824229.1"/>
    </source>
</evidence>
<keyword evidence="11 14" id="KW-0472">Membrane</keyword>
<feature type="transmembrane region" description="Helical" evidence="14">
    <location>
        <begin position="45"/>
        <end position="64"/>
    </location>
</feature>
<evidence type="ECO:0000313" key="15">
    <source>
        <dbReference type="Proteomes" id="UP001318040"/>
    </source>
</evidence>
<evidence type="ECO:0000256" key="6">
    <source>
        <dbReference type="ARBA" id="ARBA00022679"/>
    </source>
</evidence>
<gene>
    <name evidence="16" type="primary">ICMT</name>
</gene>
<accession>A0AAJ7TUB4</accession>
<comment type="similarity">
    <text evidence="3 14">Belongs to the class VI-like SAM-binding methyltransferase superfamily. Isoprenylcysteine carboxyl methyltransferase family.</text>
</comment>
<keyword evidence="15" id="KW-1185">Reference proteome</keyword>
<keyword evidence="5 14" id="KW-0489">Methyltransferase</keyword>
<evidence type="ECO:0000256" key="8">
    <source>
        <dbReference type="ARBA" id="ARBA00022692"/>
    </source>
</evidence>
<sequence>MARRAPLPAPGREGLASAKCFALGLCVVALPLAFEAAWSGVGGRVASVVYLALVNAGLLVAYRGRHDLYQVAVRACFLGFAFGCGLILSLSNTSWKHFGWYVCSLSFFHYSEYLVTALINPRSLNLDSFLLNHSLEYKLAAVASWVEFTLEMLLFPGLKDVRWLSVAGLAMVVGGEALRKAAMLTAGSNFSHIVQSERSESHQLVTRGVYAFSRHPSYVGWFYWSIGTQIVLCNPLCVVGYTVASWRFFRERIEDEELTLLNFFGEQYMDYKTNVPTRLPFIDGFRVEL</sequence>
<comment type="catalytic activity">
    <reaction evidence="1 14">
        <text>[protein]-C-terminal S-[(2E,6E)-farnesyl]-L-cysteine + S-adenosyl-L-methionine = [protein]-C-terminal S-[(2E,6E)-farnesyl]-L-cysteine methyl ester + S-adenosyl-L-homocysteine</text>
        <dbReference type="Rhea" id="RHEA:21672"/>
        <dbReference type="Rhea" id="RHEA-COMP:12125"/>
        <dbReference type="Rhea" id="RHEA-COMP:12126"/>
        <dbReference type="ChEBI" id="CHEBI:57856"/>
        <dbReference type="ChEBI" id="CHEBI:59789"/>
        <dbReference type="ChEBI" id="CHEBI:90510"/>
        <dbReference type="ChEBI" id="CHEBI:90511"/>
        <dbReference type="EC" id="2.1.1.100"/>
    </reaction>
</comment>
<dbReference type="Pfam" id="PF04140">
    <property type="entry name" value="ICMT"/>
    <property type="match status" value="1"/>
</dbReference>
<feature type="transmembrane region" description="Helical" evidence="14">
    <location>
        <begin position="98"/>
        <end position="119"/>
    </location>
</feature>
<evidence type="ECO:0000256" key="13">
    <source>
        <dbReference type="ARBA" id="ARBA00023656"/>
    </source>
</evidence>
<evidence type="ECO:0000256" key="11">
    <source>
        <dbReference type="ARBA" id="ARBA00023136"/>
    </source>
</evidence>
<evidence type="ECO:0000256" key="5">
    <source>
        <dbReference type="ARBA" id="ARBA00022603"/>
    </source>
</evidence>
<dbReference type="CTD" id="23463"/>
<dbReference type="InterPro" id="IPR025770">
    <property type="entry name" value="PPMT_MeTrfase"/>
</dbReference>
<feature type="transmembrane region" description="Helical" evidence="14">
    <location>
        <begin position="221"/>
        <end position="244"/>
    </location>
</feature>
<comment type="function">
    <text evidence="12">Catalyzes the post-translational methylation of isoprenylated C-terminal cysteine residues.</text>
</comment>
<dbReference type="PANTHER" id="PTHR12714">
    <property type="entry name" value="PROTEIN-S ISOPRENYLCYSTEINE O-METHYLTRANSFERASE"/>
    <property type="match status" value="1"/>
</dbReference>
<name>A0AAJ7TUB4_PETMA</name>
<evidence type="ECO:0000256" key="3">
    <source>
        <dbReference type="ARBA" id="ARBA00009140"/>
    </source>
</evidence>
<dbReference type="PANTHER" id="PTHR12714:SF9">
    <property type="entry name" value="PROTEIN-S-ISOPRENYLCYSTEINE O-METHYLTRANSFERASE"/>
    <property type="match status" value="1"/>
</dbReference>
<keyword evidence="6" id="KW-0808">Transferase</keyword>
<evidence type="ECO:0000256" key="12">
    <source>
        <dbReference type="ARBA" id="ARBA00023572"/>
    </source>
</evidence>
<dbReference type="InterPro" id="IPR007269">
    <property type="entry name" value="ICMT_MeTrfase"/>
</dbReference>
<dbReference type="RefSeq" id="XP_032824229.1">
    <property type="nucleotide sequence ID" value="XM_032968338.1"/>
</dbReference>
<organism evidence="15 16">
    <name type="scientific">Petromyzon marinus</name>
    <name type="common">Sea lamprey</name>
    <dbReference type="NCBI Taxonomy" id="7757"/>
    <lineage>
        <taxon>Eukaryota</taxon>
        <taxon>Metazoa</taxon>
        <taxon>Chordata</taxon>
        <taxon>Craniata</taxon>
        <taxon>Vertebrata</taxon>
        <taxon>Cyclostomata</taxon>
        <taxon>Hyperoartia</taxon>
        <taxon>Petromyzontiformes</taxon>
        <taxon>Petromyzontidae</taxon>
        <taxon>Petromyzon</taxon>
    </lineage>
</organism>
<comment type="subcellular location">
    <subcellularLocation>
        <location evidence="2 14">Endoplasmic reticulum membrane</location>
        <topology evidence="2 14">Multi-pass membrane protein</topology>
    </subcellularLocation>
</comment>
<dbReference type="FunFam" id="1.20.120.1630:FF:000007">
    <property type="entry name" value="Protein-S-isoprenylcysteine O-methyltransferase"/>
    <property type="match status" value="1"/>
</dbReference>
<evidence type="ECO:0000256" key="10">
    <source>
        <dbReference type="ARBA" id="ARBA00022989"/>
    </source>
</evidence>
<dbReference type="GO" id="GO:0005789">
    <property type="term" value="C:endoplasmic reticulum membrane"/>
    <property type="evidence" value="ECO:0007669"/>
    <property type="project" value="UniProtKB-SubCell"/>
</dbReference>
<protein>
    <recommendedName>
        <fullName evidence="13 14">Protein-S-isoprenylcysteine O-methyltransferase</fullName>
        <ecNumber evidence="4 14">2.1.1.100</ecNumber>
    </recommendedName>
</protein>
<evidence type="ECO:0000256" key="7">
    <source>
        <dbReference type="ARBA" id="ARBA00022691"/>
    </source>
</evidence>
<feature type="transmembrane region" description="Helical" evidence="14">
    <location>
        <begin position="71"/>
        <end position="92"/>
    </location>
</feature>
<dbReference type="KEGG" id="pmrn:116950510"/>
<dbReference type="GO" id="GO:0032259">
    <property type="term" value="P:methylation"/>
    <property type="evidence" value="ECO:0007669"/>
    <property type="project" value="UniProtKB-KW"/>
</dbReference>
<proteinExistence type="inferred from homology"/>
<dbReference type="Gene3D" id="1.20.120.1630">
    <property type="match status" value="1"/>
</dbReference>
<dbReference type="GO" id="GO:0004671">
    <property type="term" value="F:protein C-terminal S-isoprenylcysteine carboxyl O-methyltransferase activity"/>
    <property type="evidence" value="ECO:0007669"/>
    <property type="project" value="UniProtKB-EC"/>
</dbReference>
<dbReference type="Proteomes" id="UP001318040">
    <property type="component" value="Chromosome 39"/>
</dbReference>
<dbReference type="AlphaFoldDB" id="A0AAJ7TUB4"/>
<evidence type="ECO:0000256" key="14">
    <source>
        <dbReference type="RuleBase" id="RU362022"/>
    </source>
</evidence>
<keyword evidence="9 14" id="KW-0256">Endoplasmic reticulum</keyword>
<feature type="transmembrane region" description="Helical" evidence="14">
    <location>
        <begin position="20"/>
        <end position="39"/>
    </location>
</feature>
<keyword evidence="7 14" id="KW-0949">S-adenosyl-L-methionine</keyword>
<evidence type="ECO:0000256" key="9">
    <source>
        <dbReference type="ARBA" id="ARBA00022824"/>
    </source>
</evidence>
<evidence type="ECO:0000256" key="1">
    <source>
        <dbReference type="ARBA" id="ARBA00001450"/>
    </source>
</evidence>
<dbReference type="PROSITE" id="PS51564">
    <property type="entry name" value="SAM_ICMT"/>
    <property type="match status" value="1"/>
</dbReference>
<dbReference type="EC" id="2.1.1.100" evidence="4 14"/>
<dbReference type="GeneID" id="116950510"/>
<evidence type="ECO:0000256" key="2">
    <source>
        <dbReference type="ARBA" id="ARBA00004477"/>
    </source>
</evidence>
<keyword evidence="8 14" id="KW-0812">Transmembrane</keyword>
<keyword evidence="10 14" id="KW-1133">Transmembrane helix</keyword>